<organism evidence="2 3">
    <name type="scientific">Tanacetum coccineum</name>
    <dbReference type="NCBI Taxonomy" id="301880"/>
    <lineage>
        <taxon>Eukaryota</taxon>
        <taxon>Viridiplantae</taxon>
        <taxon>Streptophyta</taxon>
        <taxon>Embryophyta</taxon>
        <taxon>Tracheophyta</taxon>
        <taxon>Spermatophyta</taxon>
        <taxon>Magnoliopsida</taxon>
        <taxon>eudicotyledons</taxon>
        <taxon>Gunneridae</taxon>
        <taxon>Pentapetalae</taxon>
        <taxon>asterids</taxon>
        <taxon>campanulids</taxon>
        <taxon>Asterales</taxon>
        <taxon>Asteraceae</taxon>
        <taxon>Asteroideae</taxon>
        <taxon>Anthemideae</taxon>
        <taxon>Anthemidinae</taxon>
        <taxon>Tanacetum</taxon>
    </lineage>
</organism>
<keyword evidence="3" id="KW-1185">Reference proteome</keyword>
<protein>
    <submittedName>
        <fullName evidence="2">Uncharacterized protein</fullName>
    </submittedName>
</protein>
<dbReference type="Proteomes" id="UP001151760">
    <property type="component" value="Unassembled WGS sequence"/>
</dbReference>
<comment type="caution">
    <text evidence="2">The sequence shown here is derived from an EMBL/GenBank/DDBJ whole genome shotgun (WGS) entry which is preliminary data.</text>
</comment>
<reference evidence="2" key="1">
    <citation type="journal article" date="2022" name="Int. J. Mol. Sci.">
        <title>Draft Genome of Tanacetum Coccineum: Genomic Comparison of Closely Related Tanacetum-Family Plants.</title>
        <authorList>
            <person name="Yamashiro T."/>
            <person name="Shiraishi A."/>
            <person name="Nakayama K."/>
            <person name="Satake H."/>
        </authorList>
    </citation>
    <scope>NUCLEOTIDE SEQUENCE</scope>
</reference>
<evidence type="ECO:0000313" key="3">
    <source>
        <dbReference type="Proteomes" id="UP001151760"/>
    </source>
</evidence>
<evidence type="ECO:0000313" key="2">
    <source>
        <dbReference type="EMBL" id="GJS68903.1"/>
    </source>
</evidence>
<dbReference type="EMBL" id="BQNB010009824">
    <property type="protein sequence ID" value="GJS68903.1"/>
    <property type="molecule type" value="Genomic_DNA"/>
</dbReference>
<feature type="region of interest" description="Disordered" evidence="1">
    <location>
        <begin position="32"/>
        <end position="73"/>
    </location>
</feature>
<feature type="compositionally biased region" description="Low complexity" evidence="1">
    <location>
        <begin position="255"/>
        <end position="264"/>
    </location>
</feature>
<gene>
    <name evidence="2" type="ORF">Tco_0683468</name>
</gene>
<reference evidence="2" key="2">
    <citation type="submission" date="2022-01" db="EMBL/GenBank/DDBJ databases">
        <authorList>
            <person name="Yamashiro T."/>
            <person name="Shiraishi A."/>
            <person name="Satake H."/>
            <person name="Nakayama K."/>
        </authorList>
    </citation>
    <scope>NUCLEOTIDE SEQUENCE</scope>
</reference>
<feature type="region of interest" description="Disordered" evidence="1">
    <location>
        <begin position="255"/>
        <end position="287"/>
    </location>
</feature>
<proteinExistence type="predicted"/>
<sequence length="299" mass="32029">MRRASKGYTRVDIPLFPTMLVQGLILQGEGSTVPVESHHTPSGALTTSQPPLSSPSRIPTRQETEVSQPSSPTYTNVVDEAAFTSVDVVHRGTATTVSSIDAGHGSGNIPKSPTMLDDSPLPGGHTLRSDEGKLKQRKQTYGAALTKLIKKVKKLEQTVKTSQARRRAKIVTPTKVNSQEDQSEDQLGVLSAAKVLTDAAKKNVNTYTRRRRAVSTGSEGVSTASKIFSTAEESVSTAGASMPVSTAGMVQQVNISIPSSSETTETTKDKGKAIMQESEQPKKIKKRVQIQMSLDEELA</sequence>
<accession>A0ABQ4XVI0</accession>
<name>A0ABQ4XVI0_9ASTR</name>
<feature type="compositionally biased region" description="Polar residues" evidence="1">
    <location>
        <begin position="57"/>
        <end position="73"/>
    </location>
</feature>
<evidence type="ECO:0000256" key="1">
    <source>
        <dbReference type="SAM" id="MobiDB-lite"/>
    </source>
</evidence>
<feature type="compositionally biased region" description="Low complexity" evidence="1">
    <location>
        <begin position="45"/>
        <end position="56"/>
    </location>
</feature>
<feature type="region of interest" description="Disordered" evidence="1">
    <location>
        <begin position="99"/>
        <end position="136"/>
    </location>
</feature>